<protein>
    <submittedName>
        <fullName evidence="3">Uncharacterized protein</fullName>
    </submittedName>
</protein>
<feature type="transmembrane region" description="Helical" evidence="2">
    <location>
        <begin position="93"/>
        <end position="111"/>
    </location>
</feature>
<organism evidence="3 4">
    <name type="scientific">Aeromicrobium piscarium</name>
    <dbReference type="NCBI Taxonomy" id="2590901"/>
    <lineage>
        <taxon>Bacteria</taxon>
        <taxon>Bacillati</taxon>
        <taxon>Actinomycetota</taxon>
        <taxon>Actinomycetes</taxon>
        <taxon>Propionibacteriales</taxon>
        <taxon>Nocardioidaceae</taxon>
        <taxon>Aeromicrobium</taxon>
    </lineage>
</organism>
<feature type="region of interest" description="Disordered" evidence="1">
    <location>
        <begin position="145"/>
        <end position="167"/>
    </location>
</feature>
<feature type="compositionally biased region" description="Polar residues" evidence="1">
    <location>
        <begin position="46"/>
        <end position="56"/>
    </location>
</feature>
<dbReference type="OrthoDB" id="3218604at2"/>
<gene>
    <name evidence="3" type="ORF">FNM00_02780</name>
</gene>
<evidence type="ECO:0000313" key="4">
    <source>
        <dbReference type="Proteomes" id="UP000316988"/>
    </source>
</evidence>
<sequence>MASSGLIVAFVVALWATYFVPLVLRRYDEANKNSALDTEGPMRRVVTSNQTDTSSPAAEPAADHRSPGAPHRPAPTVTREAARIAARRRRNTLLTLVALLAVVGGVAGFGYLPLWAIAVPAALIVGWLILCRVMVRAERGISQPRAPRVREERAGADETPEQREPRASRFAALKGKVGSLTSRVTSSSAPEYSADDEATIIVNVDDIDPDRKHVMEDVPLTEDALDEQLEIAVPSVGVDGQMLWDPLPVTVPTYVTKPRAGRTVRTIDFTQAGAWTSGHVEGENVEFPTRRDEQDHPETRRAVGH</sequence>
<dbReference type="AlphaFoldDB" id="A0A554SQH9"/>
<feature type="region of interest" description="Disordered" evidence="1">
    <location>
        <begin position="38"/>
        <end position="80"/>
    </location>
</feature>
<keyword evidence="2" id="KW-1133">Transmembrane helix</keyword>
<comment type="caution">
    <text evidence="3">The sequence shown here is derived from an EMBL/GenBank/DDBJ whole genome shotgun (WGS) entry which is preliminary data.</text>
</comment>
<feature type="transmembrane region" description="Helical" evidence="2">
    <location>
        <begin position="117"/>
        <end position="135"/>
    </location>
</feature>
<reference evidence="3 4" key="1">
    <citation type="submission" date="2019-07" db="EMBL/GenBank/DDBJ databases">
        <authorList>
            <person name="Zhao L.H."/>
        </authorList>
    </citation>
    <scope>NUCLEOTIDE SEQUENCE [LARGE SCALE GENOMIC DNA]</scope>
    <source>
        <strain evidence="3 4">Co35</strain>
    </source>
</reference>
<evidence type="ECO:0000256" key="1">
    <source>
        <dbReference type="SAM" id="MobiDB-lite"/>
    </source>
</evidence>
<feature type="compositionally biased region" description="Basic and acidic residues" evidence="1">
    <location>
        <begin position="148"/>
        <end position="167"/>
    </location>
</feature>
<proteinExistence type="predicted"/>
<feature type="compositionally biased region" description="Basic and acidic residues" evidence="1">
    <location>
        <begin position="288"/>
        <end position="305"/>
    </location>
</feature>
<dbReference type="EMBL" id="VLNT01000001">
    <property type="protein sequence ID" value="TSD68529.1"/>
    <property type="molecule type" value="Genomic_DNA"/>
</dbReference>
<evidence type="ECO:0000256" key="2">
    <source>
        <dbReference type="SAM" id="Phobius"/>
    </source>
</evidence>
<evidence type="ECO:0000313" key="3">
    <source>
        <dbReference type="EMBL" id="TSD68529.1"/>
    </source>
</evidence>
<keyword evidence="2" id="KW-0812">Transmembrane</keyword>
<accession>A0A554SQH9</accession>
<name>A0A554SQH9_9ACTN</name>
<dbReference type="RefSeq" id="WP_143911469.1">
    <property type="nucleotide sequence ID" value="NZ_VLNT01000001.1"/>
</dbReference>
<feature type="region of interest" description="Disordered" evidence="1">
    <location>
        <begin position="280"/>
        <end position="305"/>
    </location>
</feature>
<keyword evidence="2" id="KW-0472">Membrane</keyword>
<dbReference type="Proteomes" id="UP000316988">
    <property type="component" value="Unassembled WGS sequence"/>
</dbReference>
<keyword evidence="4" id="KW-1185">Reference proteome</keyword>
<feature type="transmembrane region" description="Helical" evidence="2">
    <location>
        <begin position="6"/>
        <end position="24"/>
    </location>
</feature>